<comment type="caution">
    <text evidence="1">The sequence shown here is derived from an EMBL/GenBank/DDBJ whole genome shotgun (WGS) entry which is preliminary data.</text>
</comment>
<evidence type="ECO:0000313" key="2">
    <source>
        <dbReference type="Proteomes" id="UP000006008"/>
    </source>
</evidence>
<dbReference type="STRING" id="742725.HMPREF9450_01172"/>
<dbReference type="EMBL" id="ADLD01000011">
    <property type="protein sequence ID" value="EHB92307.1"/>
    <property type="molecule type" value="Genomic_DNA"/>
</dbReference>
<dbReference type="Proteomes" id="UP000006008">
    <property type="component" value="Unassembled WGS sequence"/>
</dbReference>
<dbReference type="GeneID" id="92815800"/>
<dbReference type="AlphaFoldDB" id="G5H8B2"/>
<dbReference type="HOGENOM" id="CLU_529711_0_0_10"/>
<proteinExistence type="predicted"/>
<name>G5H8B2_9BACT</name>
<keyword evidence="2" id="KW-1185">Reference proteome</keyword>
<dbReference type="RefSeq" id="WP_009133978.1">
    <property type="nucleotide sequence ID" value="NZ_CP102250.1"/>
</dbReference>
<evidence type="ECO:0000313" key="1">
    <source>
        <dbReference type="EMBL" id="EHB92307.1"/>
    </source>
</evidence>
<dbReference type="PATRIC" id="fig|742725.3.peg.1241"/>
<dbReference type="OrthoDB" id="714416at2"/>
<reference evidence="1 2" key="1">
    <citation type="submission" date="2011-08" db="EMBL/GenBank/DDBJ databases">
        <title>The Genome Sequence of Alistipes indistinctus YIT 12060.</title>
        <authorList>
            <consortium name="The Broad Institute Genome Sequencing Platform"/>
            <person name="Earl A."/>
            <person name="Ward D."/>
            <person name="Feldgarden M."/>
            <person name="Gevers D."/>
            <person name="Morotomi M."/>
            <person name="Young S.K."/>
            <person name="Zeng Q."/>
            <person name="Gargeya S."/>
            <person name="Fitzgerald M."/>
            <person name="Haas B."/>
            <person name="Abouelleil A."/>
            <person name="Alvarado L."/>
            <person name="Arachchi H.M."/>
            <person name="Berlin A."/>
            <person name="Brown A."/>
            <person name="Chapman S.B."/>
            <person name="Chen Z."/>
            <person name="Dunbar C."/>
            <person name="Freedman E."/>
            <person name="Gearin G."/>
            <person name="Gellesch M."/>
            <person name="Goldberg J."/>
            <person name="Griggs A."/>
            <person name="Gujja S."/>
            <person name="Heiman D."/>
            <person name="Howarth C."/>
            <person name="Larson L."/>
            <person name="Lui A."/>
            <person name="MacDonald P.J.P."/>
            <person name="Montmayeur A."/>
            <person name="Murphy C."/>
            <person name="Neiman D."/>
            <person name="Pearson M."/>
            <person name="Priest M."/>
            <person name="Roberts A."/>
            <person name="Saif S."/>
            <person name="Shea T."/>
            <person name="Shenoy N."/>
            <person name="Sisk P."/>
            <person name="Stolte C."/>
            <person name="Sykes S."/>
            <person name="Wortman J."/>
            <person name="Nusbaum C."/>
            <person name="Birren B."/>
        </authorList>
    </citation>
    <scope>NUCLEOTIDE SEQUENCE [LARGE SCALE GENOMIC DNA]</scope>
    <source>
        <strain evidence="1 2">YIT 12060</strain>
    </source>
</reference>
<gene>
    <name evidence="1" type="ORF">HMPREF9450_01172</name>
</gene>
<accession>G5H8B2</accession>
<protein>
    <submittedName>
        <fullName evidence="1">Uncharacterized protein</fullName>
    </submittedName>
</protein>
<dbReference type="eggNOG" id="COG0535">
    <property type="taxonomic scope" value="Bacteria"/>
</dbReference>
<organism evidence="1 2">
    <name type="scientific">Alistipes indistinctus YIT 12060</name>
    <dbReference type="NCBI Taxonomy" id="742725"/>
    <lineage>
        <taxon>Bacteria</taxon>
        <taxon>Pseudomonadati</taxon>
        <taxon>Bacteroidota</taxon>
        <taxon>Bacteroidia</taxon>
        <taxon>Bacteroidales</taxon>
        <taxon>Rikenellaceae</taxon>
        <taxon>Alistipes</taxon>
    </lineage>
</organism>
<sequence length="518" mass="61626">MAATPNKQEPVFELIRSMSKAEKRNFKLYATRLAGNQEAKFLTLFDCLDSLDEYDEKRILQRCPIKKEQLPNMKAHLYKQILVSIRLLDVQRTVPMQLREQIDFARILFDKGLYRQSSKLLDKAAELALTNEQYTMAIDIVEMQKKIETLNISRGILSKSESLSRLAGTMCDKIVRINDLSNISMQLYGLYLKLGYTRTQKDIDLIIQVYGQKLAKYEACDEGELSFTERFFLYQANAWYNYILHNLLLCYKYVCRWISLFDEHPHMKQLMYDAYLRGYSRLLDSLFLLRSHKRFVSTLRAFEKEIGEIGNISDNARMIALQILYTNRINNYFREGLFSDGIKIIPEVEEFIRNYSNQLDLHHRMVLYYKIACLYFGNGNYGPCMEYLKRIISTRDPQIRRDLQCYARILNLICSYESGIDYNIDYQIRSVYVFLVKMNDMQQVQLEMMRFLKRLNTIYAGDLKEEFRKLYEILKPYEQHPYERRTFYYLDVLSWLQSKVEGIPVAEVIRRRFLSENK</sequence>